<evidence type="ECO:0000313" key="4">
    <source>
        <dbReference type="Proteomes" id="UP000696573"/>
    </source>
</evidence>
<gene>
    <name evidence="3" type="ORF">CRHIZ90672A_00005393</name>
</gene>
<feature type="transmembrane region" description="Helical" evidence="1">
    <location>
        <begin position="182"/>
        <end position="201"/>
    </location>
</feature>
<feature type="transmembrane region" description="Helical" evidence="1">
    <location>
        <begin position="128"/>
        <end position="153"/>
    </location>
</feature>
<keyword evidence="1" id="KW-1133">Transmembrane helix</keyword>
<feature type="chain" id="PRO_5040278553" evidence="2">
    <location>
        <begin position="23"/>
        <end position="398"/>
    </location>
</feature>
<protein>
    <submittedName>
        <fullName evidence="3">Uncharacterized protein</fullName>
    </submittedName>
</protein>
<reference evidence="3" key="1">
    <citation type="submission" date="2021-10" db="EMBL/GenBank/DDBJ databases">
        <authorList>
            <person name="Piombo E."/>
        </authorList>
    </citation>
    <scope>NUCLEOTIDE SEQUENCE</scope>
</reference>
<name>A0A9N9V861_9HYPO</name>
<accession>A0A9N9V861</accession>
<keyword evidence="2" id="KW-0732">Signal</keyword>
<keyword evidence="1" id="KW-0812">Transmembrane</keyword>
<comment type="caution">
    <text evidence="3">The sequence shown here is derived from an EMBL/GenBank/DDBJ whole genome shotgun (WGS) entry which is preliminary data.</text>
</comment>
<dbReference type="Proteomes" id="UP000696573">
    <property type="component" value="Unassembled WGS sequence"/>
</dbReference>
<dbReference type="AlphaFoldDB" id="A0A9N9V861"/>
<feature type="signal peptide" evidence="2">
    <location>
        <begin position="1"/>
        <end position="22"/>
    </location>
</feature>
<proteinExistence type="predicted"/>
<evidence type="ECO:0000256" key="1">
    <source>
        <dbReference type="SAM" id="Phobius"/>
    </source>
</evidence>
<keyword evidence="4" id="KW-1185">Reference proteome</keyword>
<sequence length="398" mass="43485">MAKQNLIPTVLLLSCALLGGYGAMYTSFRDGFFDALRDCVYPSPTKPSHCTLHAPHASQMPKFTGVPFLDENFALLVEFFQQGLPRMNPGGIESFEDIVATLCWTSQYGAIWTMISLEGLRKGNQGTAAAYTGLWGMMFQLLTVTIFSPIYYISQLYSSPAQISQAHAAVDIEDLEALPKTIALTYLLPTLGLILPLFGLMSPKASYYAISVWQLFPLLKSAFHPLMRSGRTLKVSKEGEKNIVVDQRGDGYKRALNRVYRFALLLAASTYFLHFSSVLLKSQSSLSATLKGFFIPGSLSHPPTFALFNPPVSASAGQDIVITFLKWDLYCAGAALLIWSSTHASRVLGGSEMSRTIAKFLPLMALGGPVATAVALLRQRDMKLLATPIATSSGRKNK</sequence>
<keyword evidence="1" id="KW-0472">Membrane</keyword>
<dbReference type="OrthoDB" id="72269at2759"/>
<evidence type="ECO:0000256" key="2">
    <source>
        <dbReference type="SAM" id="SignalP"/>
    </source>
</evidence>
<dbReference type="PROSITE" id="PS51257">
    <property type="entry name" value="PROKAR_LIPOPROTEIN"/>
    <property type="match status" value="1"/>
</dbReference>
<dbReference type="EMBL" id="CABFNQ020000544">
    <property type="protein sequence ID" value="CAH0018769.1"/>
    <property type="molecule type" value="Genomic_DNA"/>
</dbReference>
<organism evidence="3 4">
    <name type="scientific">Clonostachys rhizophaga</name>
    <dbReference type="NCBI Taxonomy" id="160324"/>
    <lineage>
        <taxon>Eukaryota</taxon>
        <taxon>Fungi</taxon>
        <taxon>Dikarya</taxon>
        <taxon>Ascomycota</taxon>
        <taxon>Pezizomycotina</taxon>
        <taxon>Sordariomycetes</taxon>
        <taxon>Hypocreomycetidae</taxon>
        <taxon>Hypocreales</taxon>
        <taxon>Bionectriaceae</taxon>
        <taxon>Clonostachys</taxon>
    </lineage>
</organism>
<evidence type="ECO:0000313" key="3">
    <source>
        <dbReference type="EMBL" id="CAH0018769.1"/>
    </source>
</evidence>
<feature type="transmembrane region" description="Helical" evidence="1">
    <location>
        <begin position="262"/>
        <end position="280"/>
    </location>
</feature>
<feature type="transmembrane region" description="Helical" evidence="1">
    <location>
        <begin position="357"/>
        <end position="377"/>
    </location>
</feature>